<dbReference type="OrthoDB" id="2148490at2759"/>
<evidence type="ECO:0000256" key="4">
    <source>
        <dbReference type="ARBA" id="ARBA00023136"/>
    </source>
</evidence>
<dbReference type="PANTHER" id="PTHR12428">
    <property type="entry name" value="OXA1"/>
    <property type="match status" value="1"/>
</dbReference>
<feature type="region of interest" description="Disordered" evidence="6">
    <location>
        <begin position="469"/>
        <end position="552"/>
    </location>
</feature>
<evidence type="ECO:0000256" key="7">
    <source>
        <dbReference type="SAM" id="Phobius"/>
    </source>
</evidence>
<feature type="domain" description="Membrane insertase YidC/Oxa/ALB C-terminal" evidence="8">
    <location>
        <begin position="255"/>
        <end position="455"/>
    </location>
</feature>
<feature type="compositionally biased region" description="Basic and acidic residues" evidence="6">
    <location>
        <begin position="519"/>
        <end position="552"/>
    </location>
</feature>
<dbReference type="InParanoid" id="D7FTJ6"/>
<dbReference type="CDD" id="cd20069">
    <property type="entry name" value="5TM_Oxa1-like"/>
    <property type="match status" value="1"/>
</dbReference>
<organism evidence="9 10">
    <name type="scientific">Ectocarpus siliculosus</name>
    <name type="common">Brown alga</name>
    <name type="synonym">Conferva siliculosa</name>
    <dbReference type="NCBI Taxonomy" id="2880"/>
    <lineage>
        <taxon>Eukaryota</taxon>
        <taxon>Sar</taxon>
        <taxon>Stramenopiles</taxon>
        <taxon>Ochrophyta</taxon>
        <taxon>PX clade</taxon>
        <taxon>Phaeophyceae</taxon>
        <taxon>Ectocarpales</taxon>
        <taxon>Ectocarpaceae</taxon>
        <taxon>Ectocarpus</taxon>
    </lineage>
</organism>
<dbReference type="Proteomes" id="UP000002630">
    <property type="component" value="Linkage Group LG11"/>
</dbReference>
<evidence type="ECO:0000256" key="2">
    <source>
        <dbReference type="ARBA" id="ARBA00022692"/>
    </source>
</evidence>
<dbReference type="eggNOG" id="KOG1239">
    <property type="taxonomic scope" value="Eukaryota"/>
</dbReference>
<accession>D7FTJ6</accession>
<feature type="transmembrane region" description="Helical" evidence="7">
    <location>
        <begin position="385"/>
        <end position="403"/>
    </location>
</feature>
<feature type="transmembrane region" description="Helical" evidence="7">
    <location>
        <begin position="254"/>
        <end position="277"/>
    </location>
</feature>
<keyword evidence="10" id="KW-1185">Reference proteome</keyword>
<evidence type="ECO:0000313" key="9">
    <source>
        <dbReference type="EMBL" id="CBJ48574.1"/>
    </source>
</evidence>
<evidence type="ECO:0000313" key="10">
    <source>
        <dbReference type="Proteomes" id="UP000002630"/>
    </source>
</evidence>
<evidence type="ECO:0000256" key="5">
    <source>
        <dbReference type="RuleBase" id="RU003945"/>
    </source>
</evidence>
<evidence type="ECO:0000259" key="8">
    <source>
        <dbReference type="Pfam" id="PF02096"/>
    </source>
</evidence>
<reference evidence="9 10" key="1">
    <citation type="journal article" date="2010" name="Nature">
        <title>The Ectocarpus genome and the independent evolution of multicellularity in brown algae.</title>
        <authorList>
            <person name="Cock J.M."/>
            <person name="Sterck L."/>
            <person name="Rouze P."/>
            <person name="Scornet D."/>
            <person name="Allen A.E."/>
            <person name="Amoutzias G."/>
            <person name="Anthouard V."/>
            <person name="Artiguenave F."/>
            <person name="Aury J.M."/>
            <person name="Badger J.H."/>
            <person name="Beszteri B."/>
            <person name="Billiau K."/>
            <person name="Bonnet E."/>
            <person name="Bothwell J.H."/>
            <person name="Bowler C."/>
            <person name="Boyen C."/>
            <person name="Brownlee C."/>
            <person name="Carrano C.J."/>
            <person name="Charrier B."/>
            <person name="Cho G.Y."/>
            <person name="Coelho S.M."/>
            <person name="Collen J."/>
            <person name="Corre E."/>
            <person name="Da Silva C."/>
            <person name="Delage L."/>
            <person name="Delaroque N."/>
            <person name="Dittami S.M."/>
            <person name="Doulbeau S."/>
            <person name="Elias M."/>
            <person name="Farnham G."/>
            <person name="Gachon C.M."/>
            <person name="Gschloessl B."/>
            <person name="Heesch S."/>
            <person name="Jabbari K."/>
            <person name="Jubin C."/>
            <person name="Kawai H."/>
            <person name="Kimura K."/>
            <person name="Kloareg B."/>
            <person name="Kupper F.C."/>
            <person name="Lang D."/>
            <person name="Le Bail A."/>
            <person name="Leblanc C."/>
            <person name="Lerouge P."/>
            <person name="Lohr M."/>
            <person name="Lopez P.J."/>
            <person name="Martens C."/>
            <person name="Maumus F."/>
            <person name="Michel G."/>
            <person name="Miranda-Saavedra D."/>
            <person name="Morales J."/>
            <person name="Moreau H."/>
            <person name="Motomura T."/>
            <person name="Nagasato C."/>
            <person name="Napoli C.A."/>
            <person name="Nelson D.R."/>
            <person name="Nyvall-Collen P."/>
            <person name="Peters A.F."/>
            <person name="Pommier C."/>
            <person name="Potin P."/>
            <person name="Poulain J."/>
            <person name="Quesneville H."/>
            <person name="Read B."/>
            <person name="Rensing S.A."/>
            <person name="Ritter A."/>
            <person name="Rousvoal S."/>
            <person name="Samanta M."/>
            <person name="Samson G."/>
            <person name="Schroeder D.C."/>
            <person name="Segurens B."/>
            <person name="Strittmatter M."/>
            <person name="Tonon T."/>
            <person name="Tregear J.W."/>
            <person name="Valentin K."/>
            <person name="von Dassow P."/>
            <person name="Yamagishi T."/>
            <person name="Van de Peer Y."/>
            <person name="Wincker P."/>
        </authorList>
    </citation>
    <scope>NUCLEOTIDE SEQUENCE [LARGE SCALE GENOMIC DNA]</scope>
    <source>
        <strain evidence="10">Ec32 / CCAP1310/4</strain>
    </source>
</reference>
<feature type="compositionally biased region" description="Gly residues" evidence="6">
    <location>
        <begin position="125"/>
        <end position="142"/>
    </location>
</feature>
<feature type="transmembrane region" description="Helical" evidence="7">
    <location>
        <begin position="424"/>
        <end position="444"/>
    </location>
</feature>
<gene>
    <name evidence="9" type="primary">Oxa1:Cox18/Oxa2</name>
    <name evidence="9" type="ORF">Esi_0025_0161</name>
</gene>
<feature type="compositionally biased region" description="Basic and acidic residues" evidence="6">
    <location>
        <begin position="482"/>
        <end position="500"/>
    </location>
</feature>
<dbReference type="GO" id="GO:0032979">
    <property type="term" value="P:protein insertion into mitochondrial inner membrane from matrix"/>
    <property type="evidence" value="ECO:0007669"/>
    <property type="project" value="TreeGrafter"/>
</dbReference>
<dbReference type="GO" id="GO:0032977">
    <property type="term" value="F:membrane insertase activity"/>
    <property type="evidence" value="ECO:0007669"/>
    <property type="project" value="InterPro"/>
</dbReference>
<dbReference type="EMBL" id="FN648431">
    <property type="protein sequence ID" value="CBJ48574.1"/>
    <property type="molecule type" value="Genomic_DNA"/>
</dbReference>
<dbReference type="EMBL" id="FN649736">
    <property type="protein sequence ID" value="CBJ48574.1"/>
    <property type="molecule type" value="Genomic_DNA"/>
</dbReference>
<dbReference type="STRING" id="2880.D7FTJ6"/>
<keyword evidence="2 5" id="KW-0812">Transmembrane</keyword>
<dbReference type="PANTHER" id="PTHR12428:SF65">
    <property type="entry name" value="CYTOCHROME C OXIDASE ASSEMBLY PROTEIN COX18, MITOCHONDRIAL"/>
    <property type="match status" value="1"/>
</dbReference>
<keyword evidence="4 7" id="KW-0472">Membrane</keyword>
<feature type="region of interest" description="Disordered" evidence="6">
    <location>
        <begin position="119"/>
        <end position="188"/>
    </location>
</feature>
<feature type="transmembrane region" description="Helical" evidence="7">
    <location>
        <begin position="339"/>
        <end position="357"/>
    </location>
</feature>
<sequence length="552" mass="58197">MLTGARLSRQSRRLVGRVHGNGASLTAPAIAENRLTHHDGSDNSKRTCRGYLRPPQHLLQAQTLHVPALQQRGHRSSSVTRLGGDGSAIGAAALGGGRGLDLSAAWRGAAAAGGTVGARRSFWGRSGGDGSQAGSSGSGSDSGSGSEDSAGFPETGGAADADGWSAPPDAWAPDEVPPEIPQDASVPGFDVGEGFSVDSAAAALDAVAGAAPDASAVGTAMTATGLSAADLGMYPHHLFMHVIEYVQATAGVPYWEAIVMVSVAARIAVLPAVATFLGMSKRLNMIKPEMAVHQGKMQDIKNRMEANPEIKEAAMAEMMLVSQEMGNLLKQHRIHFPKMMLSMFAQFPVFISLFLATRDMGTYFPGYMTGGLDWMMNLNAPDPTWTLPILTSGSMILLMELGSDMPAAHGPDKPNFNPKVMFRVMSVVFVPVAFSMPAGVLVYWTTTNVFGMLQRGLFEMRPVQQALGWPLPEDMPAPAAPADKKEPAEADFASKEDLERWGGGGEGASGEASRAAAEAAERAREAVAKASKVRHEELKRQHGERSGEDGPK</sequence>
<comment type="subcellular location">
    <subcellularLocation>
        <location evidence="1 5">Membrane</location>
        <topology evidence="1 5">Multi-pass membrane protein</topology>
    </subcellularLocation>
</comment>
<comment type="similarity">
    <text evidence="5">Belongs to the OXA1/ALB3/YidC family.</text>
</comment>
<dbReference type="AlphaFoldDB" id="D7FTJ6"/>
<evidence type="ECO:0000256" key="6">
    <source>
        <dbReference type="SAM" id="MobiDB-lite"/>
    </source>
</evidence>
<dbReference type="InterPro" id="IPR001708">
    <property type="entry name" value="YidC/ALB3/OXA1/COX18"/>
</dbReference>
<keyword evidence="3 7" id="KW-1133">Transmembrane helix</keyword>
<feature type="compositionally biased region" description="Low complexity" evidence="6">
    <location>
        <begin position="509"/>
        <end position="518"/>
    </location>
</feature>
<dbReference type="InterPro" id="IPR028055">
    <property type="entry name" value="YidC/Oxa/ALB_C"/>
</dbReference>
<name>D7FTJ6_ECTSI</name>
<evidence type="ECO:0000256" key="1">
    <source>
        <dbReference type="ARBA" id="ARBA00004141"/>
    </source>
</evidence>
<proteinExistence type="inferred from homology"/>
<evidence type="ECO:0000256" key="3">
    <source>
        <dbReference type="ARBA" id="ARBA00022989"/>
    </source>
</evidence>
<dbReference type="Pfam" id="PF02096">
    <property type="entry name" value="60KD_IMP"/>
    <property type="match status" value="1"/>
</dbReference>
<dbReference type="GO" id="GO:0005743">
    <property type="term" value="C:mitochondrial inner membrane"/>
    <property type="evidence" value="ECO:0007669"/>
    <property type="project" value="TreeGrafter"/>
</dbReference>
<protein>
    <submittedName>
        <fullName evidence="9">Oxa1 or Cox18/Oxa2 homolog, mitochondrial integral inner membrane protein</fullName>
    </submittedName>
</protein>